<name>A0A084VPY5_ANOSI</name>
<evidence type="ECO:0000313" key="2">
    <source>
        <dbReference type="EMBL" id="KFB40029.1"/>
    </source>
</evidence>
<dbReference type="AlphaFoldDB" id="A0A084VPY5"/>
<dbReference type="VEuPathDB" id="VectorBase:ASIC007488"/>
<dbReference type="Proteomes" id="UP000030765">
    <property type="component" value="Unassembled WGS sequence"/>
</dbReference>
<evidence type="ECO:0000256" key="1">
    <source>
        <dbReference type="SAM" id="MobiDB-lite"/>
    </source>
</evidence>
<proteinExistence type="predicted"/>
<dbReference type="EMBL" id="ATLV01015081">
    <property type="status" value="NOT_ANNOTATED_CDS"/>
    <property type="molecule type" value="Genomic_DNA"/>
</dbReference>
<accession>A0A084VPY5</accession>
<evidence type="ECO:0000313" key="3">
    <source>
        <dbReference type="EnsemblMetazoa" id="ASIC007488-PA"/>
    </source>
</evidence>
<sequence length="146" mass="16347">MPSGLWSRFSPPAHPPIGTGVRHTLPRAGYSPFGPFPHTDKISHSTSPKTTSGVECRYKIERELSFGNVQIHTPRRMIDRSDTETVDRCEPRPAAFGIKIVLQCVRPIGTSPTHHWFLVDQLDPCSYEICNGLTNQNGWRKISSPP</sequence>
<feature type="region of interest" description="Disordered" evidence="1">
    <location>
        <begin position="1"/>
        <end position="30"/>
    </location>
</feature>
<evidence type="ECO:0000313" key="4">
    <source>
        <dbReference type="Proteomes" id="UP000030765"/>
    </source>
</evidence>
<organism evidence="2">
    <name type="scientific">Anopheles sinensis</name>
    <name type="common">Mosquito</name>
    <dbReference type="NCBI Taxonomy" id="74873"/>
    <lineage>
        <taxon>Eukaryota</taxon>
        <taxon>Metazoa</taxon>
        <taxon>Ecdysozoa</taxon>
        <taxon>Arthropoda</taxon>
        <taxon>Hexapoda</taxon>
        <taxon>Insecta</taxon>
        <taxon>Pterygota</taxon>
        <taxon>Neoptera</taxon>
        <taxon>Endopterygota</taxon>
        <taxon>Diptera</taxon>
        <taxon>Nematocera</taxon>
        <taxon>Culicoidea</taxon>
        <taxon>Culicidae</taxon>
        <taxon>Anophelinae</taxon>
        <taxon>Anopheles</taxon>
    </lineage>
</organism>
<reference evidence="3" key="2">
    <citation type="submission" date="2020-05" db="UniProtKB">
        <authorList>
            <consortium name="EnsemblMetazoa"/>
        </authorList>
    </citation>
    <scope>IDENTIFICATION</scope>
</reference>
<protein>
    <submittedName>
        <fullName evidence="2 3">Uncharacterized protein</fullName>
    </submittedName>
</protein>
<keyword evidence="4" id="KW-1185">Reference proteome</keyword>
<dbReference type="EMBL" id="KE525001">
    <property type="protein sequence ID" value="KFB40029.1"/>
    <property type="molecule type" value="Genomic_DNA"/>
</dbReference>
<dbReference type="EnsemblMetazoa" id="ASIC007488-RA">
    <property type="protein sequence ID" value="ASIC007488-PA"/>
    <property type="gene ID" value="ASIC007488"/>
</dbReference>
<gene>
    <name evidence="2" type="ORF">ZHAS_00007488</name>
</gene>
<reference evidence="2 4" key="1">
    <citation type="journal article" date="2014" name="BMC Genomics">
        <title>Genome sequence of Anopheles sinensis provides insight into genetics basis of mosquito competence for malaria parasites.</title>
        <authorList>
            <person name="Zhou D."/>
            <person name="Zhang D."/>
            <person name="Ding G."/>
            <person name="Shi L."/>
            <person name="Hou Q."/>
            <person name="Ye Y."/>
            <person name="Xu Y."/>
            <person name="Zhou H."/>
            <person name="Xiong C."/>
            <person name="Li S."/>
            <person name="Yu J."/>
            <person name="Hong S."/>
            <person name="Yu X."/>
            <person name="Zou P."/>
            <person name="Chen C."/>
            <person name="Chang X."/>
            <person name="Wang W."/>
            <person name="Lv Y."/>
            <person name="Sun Y."/>
            <person name="Ma L."/>
            <person name="Shen B."/>
            <person name="Zhu C."/>
        </authorList>
    </citation>
    <scope>NUCLEOTIDE SEQUENCE [LARGE SCALE GENOMIC DNA]</scope>
</reference>